<dbReference type="Proteomes" id="UP001222932">
    <property type="component" value="Unassembled WGS sequence"/>
</dbReference>
<evidence type="ECO:0008006" key="5">
    <source>
        <dbReference type="Google" id="ProtNLM"/>
    </source>
</evidence>
<organism evidence="3 4">
    <name type="scientific">Cutaneotrichosporon spelunceum</name>
    <dbReference type="NCBI Taxonomy" id="1672016"/>
    <lineage>
        <taxon>Eukaryota</taxon>
        <taxon>Fungi</taxon>
        <taxon>Dikarya</taxon>
        <taxon>Basidiomycota</taxon>
        <taxon>Agaricomycotina</taxon>
        <taxon>Tremellomycetes</taxon>
        <taxon>Trichosporonales</taxon>
        <taxon>Trichosporonaceae</taxon>
        <taxon>Cutaneotrichosporon</taxon>
    </lineage>
</organism>
<protein>
    <recommendedName>
        <fullName evidence="5">Extracellular membrane protein CFEM domain-containing protein</fullName>
    </recommendedName>
</protein>
<accession>A0AAD3YE83</accession>
<sequence length="181" mass="17601">MRFSTLVSVATLVTAVSASPAKRQDDKCATECSGEQKLCTFRESPDCKVVCTATEYNKWVGCHSCLLAVPDVARADEVKAYISRLAAGCMSTGNSITGGPTSALSTVTASAAAGAANTPAPSAADSASADAASAAPSGSASAPATASSSVSAPVTTPTSGVMGRTAPVLAGAAGLAIALLA</sequence>
<keyword evidence="2" id="KW-0732">Signal</keyword>
<reference evidence="3" key="1">
    <citation type="journal article" date="2023" name="BMC Genomics">
        <title>Chromosome-level genome assemblies of Cutaneotrichosporon spp. (Trichosporonales, Basidiomycota) reveal imbalanced evolution between nucleotide sequences and chromosome synteny.</title>
        <authorList>
            <person name="Kobayashi Y."/>
            <person name="Kayamori A."/>
            <person name="Aoki K."/>
            <person name="Shiwa Y."/>
            <person name="Matsutani M."/>
            <person name="Fujita N."/>
            <person name="Sugita T."/>
            <person name="Iwasaki W."/>
            <person name="Tanaka N."/>
            <person name="Takashima M."/>
        </authorList>
    </citation>
    <scope>NUCLEOTIDE SEQUENCE</scope>
    <source>
        <strain evidence="3">HIS016</strain>
    </source>
</reference>
<feature type="compositionally biased region" description="Low complexity" evidence="1">
    <location>
        <begin position="141"/>
        <end position="159"/>
    </location>
</feature>
<evidence type="ECO:0000256" key="1">
    <source>
        <dbReference type="SAM" id="MobiDB-lite"/>
    </source>
</evidence>
<evidence type="ECO:0000256" key="2">
    <source>
        <dbReference type="SAM" id="SignalP"/>
    </source>
</evidence>
<reference evidence="3" key="2">
    <citation type="submission" date="2023-06" db="EMBL/GenBank/DDBJ databases">
        <authorList>
            <person name="Kobayashi Y."/>
            <person name="Kayamori A."/>
            <person name="Aoki K."/>
            <person name="Shiwa Y."/>
            <person name="Fujita N."/>
            <person name="Sugita T."/>
            <person name="Iwasaki W."/>
            <person name="Tanaka N."/>
            <person name="Takashima M."/>
        </authorList>
    </citation>
    <scope>NUCLEOTIDE SEQUENCE</scope>
    <source>
        <strain evidence="3">HIS016</strain>
    </source>
</reference>
<proteinExistence type="predicted"/>
<comment type="caution">
    <text evidence="3">The sequence shown here is derived from an EMBL/GenBank/DDBJ whole genome shotgun (WGS) entry which is preliminary data.</text>
</comment>
<feature type="signal peptide" evidence="2">
    <location>
        <begin position="1"/>
        <end position="18"/>
    </location>
</feature>
<feature type="region of interest" description="Disordered" evidence="1">
    <location>
        <begin position="141"/>
        <end position="163"/>
    </location>
</feature>
<evidence type="ECO:0000313" key="4">
    <source>
        <dbReference type="Proteomes" id="UP001222932"/>
    </source>
</evidence>
<dbReference type="AlphaFoldDB" id="A0AAD3YE83"/>
<evidence type="ECO:0000313" key="3">
    <source>
        <dbReference type="EMBL" id="GMK58732.1"/>
    </source>
</evidence>
<gene>
    <name evidence="3" type="ORF">CspeluHIS016_0601740</name>
</gene>
<dbReference type="EMBL" id="BTCM01000006">
    <property type="protein sequence ID" value="GMK58732.1"/>
    <property type="molecule type" value="Genomic_DNA"/>
</dbReference>
<keyword evidence="4" id="KW-1185">Reference proteome</keyword>
<feature type="chain" id="PRO_5041977878" description="Extracellular membrane protein CFEM domain-containing protein" evidence="2">
    <location>
        <begin position="19"/>
        <end position="181"/>
    </location>
</feature>
<name>A0AAD3YE83_9TREE</name>